<dbReference type="PaxDb" id="768679-TTX_0881"/>
<dbReference type="Proteomes" id="UP000002654">
    <property type="component" value="Chromosome"/>
</dbReference>
<dbReference type="STRING" id="768679.TTX_0881"/>
<organism evidence="1 2">
    <name type="scientific">Thermoproteus tenax (strain ATCC 35583 / DSM 2078 / JCM 9277 / NBRC 100435 / Kra 1)</name>
    <dbReference type="NCBI Taxonomy" id="768679"/>
    <lineage>
        <taxon>Archaea</taxon>
        <taxon>Thermoproteota</taxon>
        <taxon>Thermoprotei</taxon>
        <taxon>Thermoproteales</taxon>
        <taxon>Thermoproteaceae</taxon>
        <taxon>Thermoproteus</taxon>
    </lineage>
</organism>
<dbReference type="HOGENOM" id="CLU_1607215_0_0_2"/>
<proteinExistence type="predicted"/>
<keyword evidence="2" id="KW-1185">Reference proteome</keyword>
<dbReference type="PATRIC" id="fig|768679.9.peg.890"/>
<sequence>MTADGVFYIRRSDMERIAKRMGLSADELAARIGARPEQAGRGVRYIIEWSWIFDKLLDLERRIARLEGAPQERGANIEQFVAALDAAIKSTAGPTGYSSLRAVRDLVVSRLELSDAQFVELFTKTVLQSRGKYILLEGGDYKVHINGKSYGYIKIVQGYKGSNTSTS</sequence>
<gene>
    <name evidence="1" type="ordered locus">TTX_0881</name>
</gene>
<name>G4RPP0_THETK</name>
<dbReference type="AlphaFoldDB" id="G4RPP0"/>
<dbReference type="eggNOG" id="arCOG03737">
    <property type="taxonomic scope" value="Archaea"/>
</dbReference>
<protein>
    <submittedName>
        <fullName evidence="1">Uncharacterized protein</fullName>
    </submittedName>
</protein>
<dbReference type="KEGG" id="ttn:TTX_0881"/>
<reference evidence="1 2" key="1">
    <citation type="journal article" date="2011" name="PLoS ONE">
        <title>The complete genome sequence of Thermoproteus tenax: a physiologically versatile member of the Crenarchaeota.</title>
        <authorList>
            <person name="Siebers B."/>
            <person name="Zaparty M."/>
            <person name="Raddatz G."/>
            <person name="Tjaden B."/>
            <person name="Albers S.V."/>
            <person name="Bell S.D."/>
            <person name="Blombach F."/>
            <person name="Kletzin A."/>
            <person name="Kyrpides N."/>
            <person name="Lanz C."/>
            <person name="Plagens A."/>
            <person name="Rampp M."/>
            <person name="Rosinus A."/>
            <person name="von Jan M."/>
            <person name="Makarova K.S."/>
            <person name="Klenk H.P."/>
            <person name="Schuster S.C."/>
            <person name="Hensel R."/>
        </authorList>
    </citation>
    <scope>NUCLEOTIDE SEQUENCE [LARGE SCALE GENOMIC DNA]</scope>
    <source>
        <strain evidence="2">ATCC 35583 / DSM 2078 / JCM 9277 / NBRC 100435 / Kra 1</strain>
    </source>
</reference>
<dbReference type="EMBL" id="FN869859">
    <property type="protein sequence ID" value="CCC81535.1"/>
    <property type="molecule type" value="Genomic_DNA"/>
</dbReference>
<accession>G4RPP0</accession>
<evidence type="ECO:0000313" key="1">
    <source>
        <dbReference type="EMBL" id="CCC81535.1"/>
    </source>
</evidence>
<evidence type="ECO:0000313" key="2">
    <source>
        <dbReference type="Proteomes" id="UP000002654"/>
    </source>
</evidence>